<dbReference type="Proteomes" id="UP000593880">
    <property type="component" value="Chromosome"/>
</dbReference>
<name>A0ABX6UFD3_9BRAD</name>
<evidence type="ECO:0000313" key="2">
    <source>
        <dbReference type="Proteomes" id="UP000593880"/>
    </source>
</evidence>
<dbReference type="RefSeq" id="WP_128965147.1">
    <property type="nucleotide sequence ID" value="NZ_BMHC01000033.1"/>
</dbReference>
<accession>A0ABX6UFD3</accession>
<keyword evidence="2" id="KW-1185">Reference proteome</keyword>
<evidence type="ECO:0000313" key="1">
    <source>
        <dbReference type="EMBL" id="QOZ59534.1"/>
    </source>
</evidence>
<gene>
    <name evidence="1" type="ORF">XH86_12915</name>
</gene>
<protein>
    <submittedName>
        <fullName evidence="1">Uncharacterized protein</fullName>
    </submittedName>
</protein>
<organism evidence="1 2">
    <name type="scientific">Bradyrhizobium guangdongense</name>
    <dbReference type="NCBI Taxonomy" id="1325090"/>
    <lineage>
        <taxon>Bacteria</taxon>
        <taxon>Pseudomonadati</taxon>
        <taxon>Pseudomonadota</taxon>
        <taxon>Alphaproteobacteria</taxon>
        <taxon>Hyphomicrobiales</taxon>
        <taxon>Nitrobacteraceae</taxon>
        <taxon>Bradyrhizobium</taxon>
    </lineage>
</organism>
<dbReference type="EMBL" id="CP030057">
    <property type="protein sequence ID" value="QOZ59534.1"/>
    <property type="molecule type" value="Genomic_DNA"/>
</dbReference>
<reference evidence="1 2" key="1">
    <citation type="submission" date="2018-06" db="EMBL/GenBank/DDBJ databases">
        <title>Comparative genomics of rhizobia nodulating Arachis hypogaea in China.</title>
        <authorList>
            <person name="Li Y."/>
        </authorList>
    </citation>
    <scope>NUCLEOTIDE SEQUENCE [LARGE SCALE GENOMIC DNA]</scope>
    <source>
        <strain evidence="1 2">CCBAU 51658</strain>
    </source>
</reference>
<sequence length="85" mass="9807">MAQFKTRQHIEDGQSEEIALTARRKMMRRLKEGRLQEQKLQEKIISHASLSPKRRYHVSEIKIASGKRIGAAPSRSGNFSNNFKN</sequence>
<proteinExistence type="predicted"/>